<accession>A0A8K1LFK4</accession>
<organism evidence="2 3">
    <name type="scientific">Zosterops borbonicus</name>
    <dbReference type="NCBI Taxonomy" id="364589"/>
    <lineage>
        <taxon>Eukaryota</taxon>
        <taxon>Metazoa</taxon>
        <taxon>Chordata</taxon>
        <taxon>Craniata</taxon>
        <taxon>Vertebrata</taxon>
        <taxon>Euteleostomi</taxon>
        <taxon>Archelosauria</taxon>
        <taxon>Archosauria</taxon>
        <taxon>Dinosauria</taxon>
        <taxon>Saurischia</taxon>
        <taxon>Theropoda</taxon>
        <taxon>Coelurosauria</taxon>
        <taxon>Aves</taxon>
        <taxon>Neognathae</taxon>
        <taxon>Neoaves</taxon>
        <taxon>Telluraves</taxon>
        <taxon>Australaves</taxon>
        <taxon>Passeriformes</taxon>
        <taxon>Sylvioidea</taxon>
        <taxon>Zosteropidae</taxon>
        <taxon>Zosterops</taxon>
    </lineage>
</organism>
<protein>
    <submittedName>
        <fullName evidence="2">Uncharacterized protein</fullName>
    </submittedName>
</protein>
<feature type="compositionally biased region" description="Basic and acidic residues" evidence="1">
    <location>
        <begin position="93"/>
        <end position="104"/>
    </location>
</feature>
<feature type="region of interest" description="Disordered" evidence="1">
    <location>
        <begin position="27"/>
        <end position="53"/>
    </location>
</feature>
<dbReference type="EMBL" id="SWJQ01000632">
    <property type="protein sequence ID" value="TRZ12017.1"/>
    <property type="molecule type" value="Genomic_DNA"/>
</dbReference>
<comment type="caution">
    <text evidence="2">The sequence shown here is derived from an EMBL/GenBank/DDBJ whole genome shotgun (WGS) entry which is preliminary data.</text>
</comment>
<feature type="region of interest" description="Disordered" evidence="1">
    <location>
        <begin position="93"/>
        <end position="115"/>
    </location>
</feature>
<evidence type="ECO:0000313" key="3">
    <source>
        <dbReference type="Proteomes" id="UP000796761"/>
    </source>
</evidence>
<keyword evidence="3" id="KW-1185">Reference proteome</keyword>
<sequence length="115" mass="13281">MSSGKEWICPRSSGKLMTLGLKTAMKEETRSKVWPSGNKDGRQEQSIWGPVGQRVYEERQQRYDLMCSDEEGKEQLGKEPWTKEEQDVHKDLMEGRLSHRDQGASRKLGWAAERV</sequence>
<reference evidence="2" key="1">
    <citation type="submission" date="2019-04" db="EMBL/GenBank/DDBJ databases">
        <title>Genome assembly of Zosterops borbonicus 15179.</title>
        <authorList>
            <person name="Leroy T."/>
            <person name="Anselmetti Y."/>
            <person name="Tilak M.-K."/>
            <person name="Nabholz B."/>
        </authorList>
    </citation>
    <scope>NUCLEOTIDE SEQUENCE</scope>
    <source>
        <strain evidence="2">HGM_15179</strain>
        <tissue evidence="2">Muscle</tissue>
    </source>
</reference>
<gene>
    <name evidence="2" type="ORF">HGM15179_015080</name>
</gene>
<evidence type="ECO:0000313" key="2">
    <source>
        <dbReference type="EMBL" id="TRZ12017.1"/>
    </source>
</evidence>
<evidence type="ECO:0000256" key="1">
    <source>
        <dbReference type="SAM" id="MobiDB-lite"/>
    </source>
</evidence>
<dbReference type="Proteomes" id="UP000796761">
    <property type="component" value="Unassembled WGS sequence"/>
</dbReference>
<dbReference type="AlphaFoldDB" id="A0A8K1LFK4"/>
<proteinExistence type="predicted"/>
<name>A0A8K1LFK4_9PASS</name>